<proteinExistence type="inferred from homology"/>
<evidence type="ECO:0000313" key="21">
    <source>
        <dbReference type="Proteomes" id="UP000701680"/>
    </source>
</evidence>
<evidence type="ECO:0000256" key="3">
    <source>
        <dbReference type="ARBA" id="ARBA00007164"/>
    </source>
</evidence>
<dbReference type="Proteomes" id="UP000528555">
    <property type="component" value="Unassembled WGS sequence"/>
</dbReference>
<sequence length="404" mass="45548">MKKKRYIAGALVLVQMLLGLGMGNVWAKTAESEDEPKQLYAQSAVLMDADNGRILFGKEAEVIRPNASTTKILTCILALESEAGERVICVSRNAASQPKVRLGMKEGEKFYLRDLLYSLMLESHNDSAVAIAEAVEGTVEKFADRMNQKAREIGCENTHFITPNGLDASDKDGIHGTTAADLAAIMRYCITQSPEKERFLEITQTREYTFGDVEGKRKFFCRNHNAFLNMMDGALSGKTGFTNDAGYCYVGALREKNRTLIVTLLACGWPNHKSYKWSDTRKLMEYGLLAYAPYYIWKDPGKMNLLAENAVNEESPWKRTKKVKVAVREDSGFQMLLKEGEQVTVKKRIEENVKAPVTQGQAVGEMEYFLNGEKIASYQIEACESVKKRSFFWCLKCVMEWLCF</sequence>
<dbReference type="PRINTS" id="PR00725">
    <property type="entry name" value="DADACBPTASE1"/>
</dbReference>
<dbReference type="SUPFAM" id="SSF69189">
    <property type="entry name" value="Penicillin-binding protein associated domain"/>
    <property type="match status" value="1"/>
</dbReference>
<dbReference type="InterPro" id="IPR037167">
    <property type="entry name" value="Peptidase_S11_C_sf"/>
</dbReference>
<comment type="similarity">
    <text evidence="3 15">Belongs to the peptidase S11 family.</text>
</comment>
<evidence type="ECO:0000256" key="13">
    <source>
        <dbReference type="PIRSR" id="PIRSR618044-1"/>
    </source>
</evidence>
<dbReference type="UniPathway" id="UPA00219"/>
<evidence type="ECO:0000256" key="14">
    <source>
        <dbReference type="PIRSR" id="PIRSR618044-2"/>
    </source>
</evidence>
<evidence type="ECO:0000256" key="8">
    <source>
        <dbReference type="ARBA" id="ARBA00022801"/>
    </source>
</evidence>
<evidence type="ECO:0000256" key="15">
    <source>
        <dbReference type="RuleBase" id="RU004016"/>
    </source>
</evidence>
<dbReference type="PANTHER" id="PTHR21581">
    <property type="entry name" value="D-ALANYL-D-ALANINE CARBOXYPEPTIDASE"/>
    <property type="match status" value="1"/>
</dbReference>
<feature type="active site" description="Acyl-ester intermediate" evidence="13">
    <location>
        <position position="68"/>
    </location>
</feature>
<evidence type="ECO:0000256" key="4">
    <source>
        <dbReference type="ARBA" id="ARBA00012448"/>
    </source>
</evidence>
<keyword evidence="5 19" id="KW-0121">Carboxypeptidase</keyword>
<evidence type="ECO:0000256" key="12">
    <source>
        <dbReference type="ARBA" id="ARBA00034000"/>
    </source>
</evidence>
<feature type="domain" description="Peptidase S11 D-Ala-D-Ala carboxypeptidase A C-terminal" evidence="17">
    <location>
        <begin position="302"/>
        <end position="388"/>
    </location>
</feature>
<accession>A0A850HB54</accession>
<dbReference type="GO" id="GO:0009002">
    <property type="term" value="F:serine-type D-Ala-D-Ala carboxypeptidase activity"/>
    <property type="evidence" value="ECO:0007669"/>
    <property type="project" value="UniProtKB-EC"/>
</dbReference>
<dbReference type="Pfam" id="PF07943">
    <property type="entry name" value="PBP5_C"/>
    <property type="match status" value="1"/>
</dbReference>
<organism evidence="19 20">
    <name type="scientific">Dorea phocaeensis</name>
    <dbReference type="NCBI Taxonomy" id="2040291"/>
    <lineage>
        <taxon>Bacteria</taxon>
        <taxon>Bacillati</taxon>
        <taxon>Bacillota</taxon>
        <taxon>Clostridia</taxon>
        <taxon>Lachnospirales</taxon>
        <taxon>Lachnospiraceae</taxon>
        <taxon>Dorea</taxon>
    </lineage>
</organism>
<comment type="catalytic activity">
    <reaction evidence="12">
        <text>Preferential cleavage: (Ac)2-L-Lys-D-Ala-|-D-Ala. Also transpeptidation of peptidyl-alanyl moieties that are N-acyl substituents of D-alanine.</text>
        <dbReference type="EC" id="3.4.16.4"/>
    </reaction>
</comment>
<keyword evidence="10" id="KW-0573">Peptidoglycan synthesis</keyword>
<evidence type="ECO:0000256" key="16">
    <source>
        <dbReference type="SAM" id="SignalP"/>
    </source>
</evidence>
<feature type="binding site" evidence="14">
    <location>
        <position position="238"/>
    </location>
    <ligand>
        <name>substrate</name>
    </ligand>
</feature>
<evidence type="ECO:0000259" key="17">
    <source>
        <dbReference type="SMART" id="SM00936"/>
    </source>
</evidence>
<keyword evidence="9" id="KW-0133">Cell shape</keyword>
<reference evidence="19" key="2">
    <citation type="submission" date="2020-02" db="EMBL/GenBank/DDBJ databases">
        <authorList>
            <person name="Littmann E."/>
            <person name="Sorbara M."/>
        </authorList>
    </citation>
    <scope>NUCLEOTIDE SEQUENCE</scope>
    <source>
        <strain evidence="19">MSK.17.11</strain>
        <strain evidence="18">MSK.17.38</strain>
    </source>
</reference>
<dbReference type="InterPro" id="IPR012338">
    <property type="entry name" value="Beta-lactam/transpept-like"/>
</dbReference>
<dbReference type="AlphaFoldDB" id="A0A850HB54"/>
<name>A0A850HB54_9FIRM</name>
<keyword evidence="11" id="KW-0961">Cell wall biogenesis/degradation</keyword>
<feature type="active site" description="Proton acceptor" evidence="13">
    <location>
        <position position="71"/>
    </location>
</feature>
<comment type="function">
    <text evidence="1">Removes C-terminal D-alanyl residues from sugar-peptide cell wall precursors.</text>
</comment>
<feature type="active site" evidence="13">
    <location>
        <position position="123"/>
    </location>
</feature>
<dbReference type="EMBL" id="JAAITX010000001">
    <property type="protein sequence ID" value="NVH57285.1"/>
    <property type="molecule type" value="Genomic_DNA"/>
</dbReference>
<comment type="pathway">
    <text evidence="2">Cell wall biogenesis; peptidoglycan biosynthesis.</text>
</comment>
<protein>
    <recommendedName>
        <fullName evidence="4">serine-type D-Ala-D-Ala carboxypeptidase</fullName>
        <ecNumber evidence="4">3.4.16.4</ecNumber>
    </recommendedName>
</protein>
<dbReference type="OrthoDB" id="9791132at2"/>
<dbReference type="Gene3D" id="2.60.410.10">
    <property type="entry name" value="D-Ala-D-Ala carboxypeptidase, C-terminal domain"/>
    <property type="match status" value="1"/>
</dbReference>
<keyword evidence="8" id="KW-0378">Hydrolase</keyword>
<evidence type="ECO:0000313" key="19">
    <source>
        <dbReference type="EMBL" id="NVH57285.1"/>
    </source>
</evidence>
<dbReference type="PANTHER" id="PTHR21581:SF33">
    <property type="entry name" value="D-ALANYL-D-ALANINE CARBOXYPEPTIDASE DACB"/>
    <property type="match status" value="1"/>
</dbReference>
<feature type="signal peptide" evidence="16">
    <location>
        <begin position="1"/>
        <end position="27"/>
    </location>
</feature>
<dbReference type="Pfam" id="PF00768">
    <property type="entry name" value="Peptidase_S11"/>
    <property type="match status" value="1"/>
</dbReference>
<evidence type="ECO:0000313" key="20">
    <source>
        <dbReference type="Proteomes" id="UP000528555"/>
    </source>
</evidence>
<evidence type="ECO:0000256" key="1">
    <source>
        <dbReference type="ARBA" id="ARBA00003217"/>
    </source>
</evidence>
<gene>
    <name evidence="19" type="ORF">G5A66_01210</name>
    <name evidence="18" type="ORF">G5A75_01600</name>
</gene>
<dbReference type="RefSeq" id="WP_101694452.1">
    <property type="nucleotide sequence ID" value="NZ_JAAITX010000001.1"/>
</dbReference>
<evidence type="ECO:0000256" key="10">
    <source>
        <dbReference type="ARBA" id="ARBA00022984"/>
    </source>
</evidence>
<dbReference type="GO" id="GO:0006508">
    <property type="term" value="P:proteolysis"/>
    <property type="evidence" value="ECO:0007669"/>
    <property type="project" value="UniProtKB-KW"/>
</dbReference>
<dbReference type="InterPro" id="IPR015956">
    <property type="entry name" value="Peniciliin-bd_prot_C_sf"/>
</dbReference>
<dbReference type="Proteomes" id="UP000701680">
    <property type="component" value="Unassembled WGS sequence"/>
</dbReference>
<feature type="chain" id="PRO_5032429381" description="serine-type D-Ala-D-Ala carboxypeptidase" evidence="16">
    <location>
        <begin position="28"/>
        <end position="404"/>
    </location>
</feature>
<dbReference type="InterPro" id="IPR018044">
    <property type="entry name" value="Peptidase_S11"/>
</dbReference>
<dbReference type="GO" id="GO:0009252">
    <property type="term" value="P:peptidoglycan biosynthetic process"/>
    <property type="evidence" value="ECO:0007669"/>
    <property type="project" value="UniProtKB-UniPathway"/>
</dbReference>
<evidence type="ECO:0000256" key="6">
    <source>
        <dbReference type="ARBA" id="ARBA00022670"/>
    </source>
</evidence>
<reference evidence="20 21" key="1">
    <citation type="journal article" date="2020" name="Cell Host Microbe">
        <title>Functional and Genomic Variation between Human-Derived Isolates of Lachnospiraceae Reveals Inter- and Intra-Species Diversity.</title>
        <authorList>
            <person name="Sorbara M.T."/>
            <person name="Littmann E.R."/>
            <person name="Fontana E."/>
            <person name="Moody T.U."/>
            <person name="Kohout C.E."/>
            <person name="Gjonbalaj M."/>
            <person name="Eaton V."/>
            <person name="Seok R."/>
            <person name="Leiner I.M."/>
            <person name="Pamer E.G."/>
        </authorList>
    </citation>
    <scope>NUCLEOTIDE SEQUENCE [LARGE SCALE GENOMIC DNA]</scope>
    <source>
        <strain evidence="19 20">MSK.17.11</strain>
        <strain evidence="18 21">MSK.17.38</strain>
    </source>
</reference>
<evidence type="ECO:0000313" key="18">
    <source>
        <dbReference type="EMBL" id="NSK13586.1"/>
    </source>
</evidence>
<dbReference type="SUPFAM" id="SSF56601">
    <property type="entry name" value="beta-lactamase/transpeptidase-like"/>
    <property type="match status" value="1"/>
</dbReference>
<dbReference type="GO" id="GO:0071555">
    <property type="term" value="P:cell wall organization"/>
    <property type="evidence" value="ECO:0007669"/>
    <property type="project" value="UniProtKB-KW"/>
</dbReference>
<evidence type="ECO:0000256" key="9">
    <source>
        <dbReference type="ARBA" id="ARBA00022960"/>
    </source>
</evidence>
<dbReference type="SMART" id="SM00936">
    <property type="entry name" value="PBP5_C"/>
    <property type="match status" value="1"/>
</dbReference>
<comment type="caution">
    <text evidence="19">The sequence shown here is derived from an EMBL/GenBank/DDBJ whole genome shotgun (WGS) entry which is preliminary data.</text>
</comment>
<evidence type="ECO:0000256" key="2">
    <source>
        <dbReference type="ARBA" id="ARBA00004752"/>
    </source>
</evidence>
<dbReference type="Gene3D" id="3.40.710.10">
    <property type="entry name" value="DD-peptidase/beta-lactamase superfamily"/>
    <property type="match status" value="1"/>
</dbReference>
<dbReference type="EC" id="3.4.16.4" evidence="4"/>
<dbReference type="GO" id="GO:0008360">
    <property type="term" value="P:regulation of cell shape"/>
    <property type="evidence" value="ECO:0007669"/>
    <property type="project" value="UniProtKB-KW"/>
</dbReference>
<dbReference type="EMBL" id="JAAIUO010000001">
    <property type="protein sequence ID" value="NSK13586.1"/>
    <property type="molecule type" value="Genomic_DNA"/>
</dbReference>
<evidence type="ECO:0000256" key="7">
    <source>
        <dbReference type="ARBA" id="ARBA00022729"/>
    </source>
</evidence>
<dbReference type="InterPro" id="IPR001967">
    <property type="entry name" value="Peptidase_S11_N"/>
</dbReference>
<keyword evidence="6" id="KW-0645">Protease</keyword>
<keyword evidence="7 16" id="KW-0732">Signal</keyword>
<keyword evidence="20" id="KW-1185">Reference proteome</keyword>
<evidence type="ECO:0000256" key="11">
    <source>
        <dbReference type="ARBA" id="ARBA00023316"/>
    </source>
</evidence>
<dbReference type="InterPro" id="IPR012907">
    <property type="entry name" value="Peptidase_S11_C"/>
</dbReference>
<evidence type="ECO:0000256" key="5">
    <source>
        <dbReference type="ARBA" id="ARBA00022645"/>
    </source>
</evidence>